<dbReference type="InterPro" id="IPR020845">
    <property type="entry name" value="AMP-binding_CS"/>
</dbReference>
<evidence type="ECO:0000313" key="6">
    <source>
        <dbReference type="Proteomes" id="UP001255856"/>
    </source>
</evidence>
<accession>A0AAD9MH62</accession>
<keyword evidence="6" id="KW-1185">Reference proteome</keyword>
<evidence type="ECO:0000259" key="4">
    <source>
        <dbReference type="Pfam" id="PF00501"/>
    </source>
</evidence>
<evidence type="ECO:0000256" key="1">
    <source>
        <dbReference type="ARBA" id="ARBA00022741"/>
    </source>
</evidence>
<dbReference type="PANTHER" id="PTHR43272">
    <property type="entry name" value="LONG-CHAIN-FATTY-ACID--COA LIGASE"/>
    <property type="match status" value="1"/>
</dbReference>
<keyword evidence="1" id="KW-0547">Nucleotide-binding</keyword>
<dbReference type="SUPFAM" id="SSF56801">
    <property type="entry name" value="Acetyl-CoA synthetase-like"/>
    <property type="match status" value="1"/>
</dbReference>
<dbReference type="Gene3D" id="3.40.50.12780">
    <property type="entry name" value="N-terminal domain of ligase-like"/>
    <property type="match status" value="1"/>
</dbReference>
<keyword evidence="2" id="KW-0067">ATP-binding</keyword>
<dbReference type="EMBL" id="JASFZW010000010">
    <property type="protein sequence ID" value="KAK2076322.1"/>
    <property type="molecule type" value="Genomic_DNA"/>
</dbReference>
<comment type="caution">
    <text evidence="5">The sequence shown here is derived from an EMBL/GenBank/DDBJ whole genome shotgun (WGS) entry which is preliminary data.</text>
</comment>
<dbReference type="PANTHER" id="PTHR43272:SF33">
    <property type="entry name" value="AMP-BINDING DOMAIN-CONTAINING PROTEIN-RELATED"/>
    <property type="match status" value="1"/>
</dbReference>
<dbReference type="GO" id="GO:0004467">
    <property type="term" value="F:long-chain fatty acid-CoA ligase activity"/>
    <property type="evidence" value="ECO:0007669"/>
    <property type="project" value="TreeGrafter"/>
</dbReference>
<sequence>MESRRTRLSVLSGQMVPEEASSLPEPSLAPNATAIKFDVSSYPPLDAQAVVLPEKLNAPGPWTVRRHPKYAEKLLDGFEGEDSHVRTCYDILENSIRKYGDNGYLGTRSVDAQGAPGPYKWLSYRQTGEARTQIGSGLLHLGVAPGSNVGLFSANCADWVLVDAALFAYRCVSVPLYDTLGPDVVEYIGNHAELAAVACSAAMLPTLLDALPRCPTIKVVAVFALPPGWRAPAVPEGAAARIYTLDRVRALGIRHPCPHAPPSPTDTALINYTSGTTGNPKGVVLTHANLVASVGGTFAASGGTLVESGAMERHICYLPLAHIFERVTYMMVTYLGGGLGFYRGDVLQLLDDIQELRPTYFPSVPRLWNRIYDKIMAQVESGSALKRKLFWTAFEYKRRHMAAGDQSGGPWAGFWDRLVFSKIRAALGGQVVCMTSGASALSPDVFEFMRVAFGCYVIEGYGMTESTSGVCNSIPGDPVIGHVGGPNAATEIKLADNTRETIDEEGWLHTGDIGMWLPGQRLKIIDRKKNIFKLSQGEYVAPEKIENVYQRSALVAQNFVHGDSLRSMLVGIVVPDPETLVPWARERGIVGDLPTLCRSAEVRAGVLKSMREEGRVAKLKGFEQVADVRLTPELFSVEAGTMTPTFKLKRPQLRDAYRAEIDEMYANLKE</sequence>
<dbReference type="InterPro" id="IPR042099">
    <property type="entry name" value="ANL_N_sf"/>
</dbReference>
<feature type="domain" description="AMP-dependent synthetase/ligase" evidence="4">
    <location>
        <begin position="117"/>
        <end position="504"/>
    </location>
</feature>
<feature type="region of interest" description="Disordered" evidence="3">
    <location>
        <begin position="1"/>
        <end position="27"/>
    </location>
</feature>
<protein>
    <recommendedName>
        <fullName evidence="4">AMP-dependent synthetase/ligase domain-containing protein</fullName>
    </recommendedName>
</protein>
<evidence type="ECO:0000256" key="2">
    <source>
        <dbReference type="ARBA" id="ARBA00022840"/>
    </source>
</evidence>
<name>A0AAD9MH62_PROWI</name>
<dbReference type="GO" id="GO:0005524">
    <property type="term" value="F:ATP binding"/>
    <property type="evidence" value="ECO:0007669"/>
    <property type="project" value="UniProtKB-KW"/>
</dbReference>
<evidence type="ECO:0000313" key="5">
    <source>
        <dbReference type="EMBL" id="KAK2076322.1"/>
    </source>
</evidence>
<evidence type="ECO:0000256" key="3">
    <source>
        <dbReference type="SAM" id="MobiDB-lite"/>
    </source>
</evidence>
<reference evidence="5" key="1">
    <citation type="submission" date="2021-01" db="EMBL/GenBank/DDBJ databases">
        <authorList>
            <person name="Eckstrom K.M.E."/>
        </authorList>
    </citation>
    <scope>NUCLEOTIDE SEQUENCE</scope>
    <source>
        <strain evidence="5">UVCC 0001</strain>
    </source>
</reference>
<proteinExistence type="predicted"/>
<organism evidence="5 6">
    <name type="scientific">Prototheca wickerhamii</name>
    <dbReference type="NCBI Taxonomy" id="3111"/>
    <lineage>
        <taxon>Eukaryota</taxon>
        <taxon>Viridiplantae</taxon>
        <taxon>Chlorophyta</taxon>
        <taxon>core chlorophytes</taxon>
        <taxon>Trebouxiophyceae</taxon>
        <taxon>Chlorellales</taxon>
        <taxon>Chlorellaceae</taxon>
        <taxon>Prototheca</taxon>
    </lineage>
</organism>
<dbReference type="GO" id="GO:0005783">
    <property type="term" value="C:endoplasmic reticulum"/>
    <property type="evidence" value="ECO:0007669"/>
    <property type="project" value="TreeGrafter"/>
</dbReference>
<gene>
    <name evidence="5" type="ORF">QBZ16_000846</name>
</gene>
<dbReference type="Pfam" id="PF00501">
    <property type="entry name" value="AMP-binding"/>
    <property type="match status" value="1"/>
</dbReference>
<dbReference type="GO" id="GO:0016020">
    <property type="term" value="C:membrane"/>
    <property type="evidence" value="ECO:0007669"/>
    <property type="project" value="TreeGrafter"/>
</dbReference>
<dbReference type="AlphaFoldDB" id="A0AAD9MH62"/>
<dbReference type="PROSITE" id="PS00455">
    <property type="entry name" value="AMP_BINDING"/>
    <property type="match status" value="1"/>
</dbReference>
<dbReference type="InterPro" id="IPR000873">
    <property type="entry name" value="AMP-dep_synth/lig_dom"/>
</dbReference>
<dbReference type="Proteomes" id="UP001255856">
    <property type="component" value="Unassembled WGS sequence"/>
</dbReference>